<dbReference type="InterPro" id="IPR027417">
    <property type="entry name" value="P-loop_NTPase"/>
</dbReference>
<dbReference type="RefSeq" id="WP_061179742.1">
    <property type="nucleotide sequence ID" value="NZ_FCOE02000050.1"/>
</dbReference>
<proteinExistence type="predicted"/>
<keyword evidence="1" id="KW-0175">Coiled coil</keyword>
<comment type="caution">
    <text evidence="4">The sequence shown here is derived from an EMBL/GenBank/DDBJ whole genome shotgun (WGS) entry which is preliminary data.</text>
</comment>
<protein>
    <submittedName>
        <fullName evidence="4">Chromosome segregation protein</fullName>
    </submittedName>
</protein>
<dbReference type="Gene3D" id="3.40.50.300">
    <property type="entry name" value="P-loop containing nucleotide triphosphate hydrolases"/>
    <property type="match status" value="1"/>
</dbReference>
<accession>A0A158DVA0</accession>
<feature type="region of interest" description="Disordered" evidence="2">
    <location>
        <begin position="261"/>
        <end position="280"/>
    </location>
</feature>
<dbReference type="Proteomes" id="UP000054911">
    <property type="component" value="Unassembled WGS sequence"/>
</dbReference>
<feature type="domain" description="Rad50/SbcC-type AAA" evidence="3">
    <location>
        <begin position="5"/>
        <end position="79"/>
    </location>
</feature>
<feature type="compositionally biased region" description="Basic and acidic residues" evidence="2">
    <location>
        <begin position="267"/>
        <end position="277"/>
    </location>
</feature>
<dbReference type="STRING" id="1777141.AWB80_07544"/>
<dbReference type="GO" id="GO:0006302">
    <property type="term" value="P:double-strand break repair"/>
    <property type="evidence" value="ECO:0007669"/>
    <property type="project" value="InterPro"/>
</dbReference>
<name>A0A158DVA0_9BURK</name>
<reference evidence="4" key="1">
    <citation type="submission" date="2016-01" db="EMBL/GenBank/DDBJ databases">
        <authorList>
            <person name="Peeters C."/>
        </authorList>
    </citation>
    <scope>NUCLEOTIDE SEQUENCE [LARGE SCALE GENOMIC DNA]</scope>
    <source>
        <strain evidence="4">LMG 29323</strain>
    </source>
</reference>
<evidence type="ECO:0000259" key="3">
    <source>
        <dbReference type="Pfam" id="PF13476"/>
    </source>
</evidence>
<evidence type="ECO:0000256" key="1">
    <source>
        <dbReference type="SAM" id="Coils"/>
    </source>
</evidence>
<keyword evidence="5" id="KW-1185">Reference proteome</keyword>
<dbReference type="InterPro" id="IPR038729">
    <property type="entry name" value="Rad50/SbcC_AAA"/>
</dbReference>
<gene>
    <name evidence="4" type="ORF">AWB80_07544</name>
</gene>
<feature type="coiled-coil region" evidence="1">
    <location>
        <begin position="299"/>
        <end position="333"/>
    </location>
</feature>
<dbReference type="Pfam" id="PF13476">
    <property type="entry name" value="AAA_23"/>
    <property type="match status" value="1"/>
</dbReference>
<dbReference type="GO" id="GO:0016887">
    <property type="term" value="F:ATP hydrolysis activity"/>
    <property type="evidence" value="ECO:0007669"/>
    <property type="project" value="InterPro"/>
</dbReference>
<evidence type="ECO:0000313" key="5">
    <source>
        <dbReference type="Proteomes" id="UP000054911"/>
    </source>
</evidence>
<sequence>MQIERIKISNILGVENLEFSPLGFTTISGRNGTGKTSVLEAIKSAFKGGHDATLLRNGADKGEIVFVLDDGTNIRRRVDANASTTDVVREGKKVPRPQEALKSLTDMLSINPVDFLRAPKKDRVRVLLEAMPIPLDAGKLEAVAGVKIDAQPGLHALHVIEKVAKQVYDLRTGSNRAVKEKEATIGQLRQAIPPAPAGIDGDETVLTAKLNELNDARNAEMARISTKLEGIRADAQKEIDEIKAKAQADIDAVREKLAATERAAATQRERSTQRSNDEMQPVSVQLQMIRENRDLHARRAQTLDTIENLTTELEELREESAAHTQALADIEQYKSDLLANLPIPGVEVKDGEIYRNSVPLDRLNTAQQVDIAVEVAKLRAGDIGVICVDGIELLDSDAFEAFRERALDSGLQMFVSKVTDDEFAIDSEA</sequence>
<evidence type="ECO:0000256" key="2">
    <source>
        <dbReference type="SAM" id="MobiDB-lite"/>
    </source>
</evidence>
<dbReference type="OrthoDB" id="5468457at2"/>
<dbReference type="AlphaFoldDB" id="A0A158DVA0"/>
<organism evidence="4 5">
    <name type="scientific">Caballeronia pedi</name>
    <dbReference type="NCBI Taxonomy" id="1777141"/>
    <lineage>
        <taxon>Bacteria</taxon>
        <taxon>Pseudomonadati</taxon>
        <taxon>Pseudomonadota</taxon>
        <taxon>Betaproteobacteria</taxon>
        <taxon>Burkholderiales</taxon>
        <taxon>Burkholderiaceae</taxon>
        <taxon>Caballeronia</taxon>
    </lineage>
</organism>
<evidence type="ECO:0000313" key="4">
    <source>
        <dbReference type="EMBL" id="SAK98525.1"/>
    </source>
</evidence>
<dbReference type="SUPFAM" id="SSF52540">
    <property type="entry name" value="P-loop containing nucleoside triphosphate hydrolases"/>
    <property type="match status" value="1"/>
</dbReference>
<dbReference type="EMBL" id="FCOE02000050">
    <property type="protein sequence ID" value="SAK98525.1"/>
    <property type="molecule type" value="Genomic_DNA"/>
</dbReference>